<dbReference type="Gene3D" id="3.40.50.10420">
    <property type="entry name" value="NagB/RpiA/CoA transferase-like"/>
    <property type="match status" value="1"/>
</dbReference>
<dbReference type="EMBL" id="CABMJJ010000009">
    <property type="protein sequence ID" value="VVC03888.1"/>
    <property type="molecule type" value="Genomic_DNA"/>
</dbReference>
<dbReference type="Proteomes" id="UP000789941">
    <property type="component" value="Unassembled WGS sequence"/>
</dbReference>
<dbReference type="InterPro" id="IPR002698">
    <property type="entry name" value="FTHF_cligase"/>
</dbReference>
<evidence type="ECO:0000256" key="3">
    <source>
        <dbReference type="ARBA" id="ARBA00022840"/>
    </source>
</evidence>
<dbReference type="GO" id="GO:0009396">
    <property type="term" value="P:folic acid-containing compound biosynthetic process"/>
    <property type="evidence" value="ECO:0007669"/>
    <property type="project" value="TreeGrafter"/>
</dbReference>
<sequence>MVTHLKNEIRKQILAKRNALSKDEIEKLSDKILERLLSHPKFPEAKIVAFYMTKGSEVDTKKMIERAIKEGKQVLVPVTGQKIAFYKFQSFDDLVQGKFGIMEPKSKDTPFEQCPDIIIVPGVTFGLCMHRLGYGKGYYDRYLSDCKAFRIGICFDFQIIDKLPVHENDQRMNCIITDKRTIQ</sequence>
<dbReference type="AlphaFoldDB" id="A0A5E4LRW8"/>
<evidence type="ECO:0000256" key="2">
    <source>
        <dbReference type="ARBA" id="ARBA00022741"/>
    </source>
</evidence>
<reference evidence="4 5" key="1">
    <citation type="submission" date="2019-08" db="EMBL/GenBank/DDBJ databases">
        <authorList>
            <person name="Vazquez-Campos X."/>
        </authorList>
    </citation>
    <scope>NUCLEOTIDE SEQUENCE [LARGE SCALE GENOMIC DNA]</scope>
    <source>
        <strain evidence="4">LFW-283_2</strain>
    </source>
</reference>
<dbReference type="PANTHER" id="PTHR23407">
    <property type="entry name" value="ATPASE INHIBITOR/5-FORMYLTETRAHYDROFOLATE CYCLO-LIGASE"/>
    <property type="match status" value="1"/>
</dbReference>
<proteinExistence type="inferred from homology"/>
<dbReference type="GO" id="GO:0005524">
    <property type="term" value="F:ATP binding"/>
    <property type="evidence" value="ECO:0007669"/>
    <property type="project" value="UniProtKB-KW"/>
</dbReference>
<dbReference type="InterPro" id="IPR024185">
    <property type="entry name" value="FTHF_cligase-like_sf"/>
</dbReference>
<evidence type="ECO:0000256" key="1">
    <source>
        <dbReference type="ARBA" id="ARBA00010638"/>
    </source>
</evidence>
<evidence type="ECO:0000313" key="4">
    <source>
        <dbReference type="EMBL" id="VVC03888.1"/>
    </source>
</evidence>
<evidence type="ECO:0000313" key="5">
    <source>
        <dbReference type="Proteomes" id="UP000789941"/>
    </source>
</evidence>
<keyword evidence="2" id="KW-0547">Nucleotide-binding</keyword>
<protein>
    <submittedName>
        <fullName evidence="4">5-formyltetrahydrofolate cyclo-ligase family protein</fullName>
    </submittedName>
</protein>
<dbReference type="GO" id="GO:0035999">
    <property type="term" value="P:tetrahydrofolate interconversion"/>
    <property type="evidence" value="ECO:0007669"/>
    <property type="project" value="TreeGrafter"/>
</dbReference>
<dbReference type="SUPFAM" id="SSF100950">
    <property type="entry name" value="NagB/RpiA/CoA transferase-like"/>
    <property type="match status" value="1"/>
</dbReference>
<gene>
    <name evidence="4" type="ORF">LFW2832_00596</name>
</gene>
<name>A0A5E4LRW8_9ARCH</name>
<dbReference type="InterPro" id="IPR037171">
    <property type="entry name" value="NagB/RpiA_transferase-like"/>
</dbReference>
<accession>A0A5E4LRW8</accession>
<keyword evidence="3" id="KW-0067">ATP-binding</keyword>
<dbReference type="Pfam" id="PF01812">
    <property type="entry name" value="5-FTHF_cyc-lig"/>
    <property type="match status" value="1"/>
</dbReference>
<dbReference type="PIRSF" id="PIRSF006806">
    <property type="entry name" value="FTHF_cligase"/>
    <property type="match status" value="1"/>
</dbReference>
<dbReference type="PANTHER" id="PTHR23407:SF1">
    <property type="entry name" value="5-FORMYLTETRAHYDROFOLATE CYCLO-LIGASE"/>
    <property type="match status" value="1"/>
</dbReference>
<comment type="caution">
    <text evidence="4">The sequence shown here is derived from an EMBL/GenBank/DDBJ whole genome shotgun (WGS) entry which is preliminary data.</text>
</comment>
<organism evidence="4 5">
    <name type="scientific">Candidatus Bilamarchaeum dharawalense</name>
    <dbReference type="NCBI Taxonomy" id="2885759"/>
    <lineage>
        <taxon>Archaea</taxon>
        <taxon>Candidatus Micrarchaeota</taxon>
        <taxon>Candidatus Micrarchaeia</taxon>
        <taxon>Candidatus Anstonellales</taxon>
        <taxon>Candidatus Bilamarchaeaceae</taxon>
        <taxon>Candidatus Bilamarchaeum</taxon>
    </lineage>
</organism>
<comment type="similarity">
    <text evidence="1">Belongs to the 5-formyltetrahydrofolate cyclo-ligase family.</text>
</comment>
<dbReference type="GO" id="GO:0030272">
    <property type="term" value="F:5-formyltetrahydrofolate cyclo-ligase activity"/>
    <property type="evidence" value="ECO:0007669"/>
    <property type="project" value="TreeGrafter"/>
</dbReference>
<dbReference type="NCBIfam" id="TIGR02727">
    <property type="entry name" value="MTHFS_bact"/>
    <property type="match status" value="1"/>
</dbReference>